<keyword evidence="2" id="KW-1185">Reference proteome</keyword>
<dbReference type="AlphaFoldDB" id="A0A5S5CDD9"/>
<reference evidence="1 2" key="1">
    <citation type="submission" date="2019-07" db="EMBL/GenBank/DDBJ databases">
        <title>Genomic Encyclopedia of Type Strains, Phase III (KMG-III): the genomes of soil and plant-associated and newly described type strains.</title>
        <authorList>
            <person name="Whitman W."/>
        </authorList>
    </citation>
    <scope>NUCLEOTIDE SEQUENCE [LARGE SCALE GENOMIC DNA]</scope>
    <source>
        <strain evidence="1 2">BL24</strain>
    </source>
</reference>
<dbReference type="Gene3D" id="2.60.40.10">
    <property type="entry name" value="Immunoglobulins"/>
    <property type="match status" value="1"/>
</dbReference>
<proteinExistence type="predicted"/>
<name>A0A5S5CDD9_9BACL</name>
<gene>
    <name evidence="1" type="ORF">BCM02_103320</name>
</gene>
<evidence type="ECO:0000313" key="2">
    <source>
        <dbReference type="Proteomes" id="UP000323257"/>
    </source>
</evidence>
<dbReference type="InterPro" id="IPR013783">
    <property type="entry name" value="Ig-like_fold"/>
</dbReference>
<dbReference type="Proteomes" id="UP000323257">
    <property type="component" value="Unassembled WGS sequence"/>
</dbReference>
<accession>A0A5S5CDD9</accession>
<comment type="caution">
    <text evidence="1">The sequence shown here is derived from an EMBL/GenBank/DDBJ whole genome shotgun (WGS) entry which is preliminary data.</text>
</comment>
<dbReference type="RefSeq" id="WP_246183310.1">
    <property type="nucleotide sequence ID" value="NZ_VNHS01000003.1"/>
</dbReference>
<organism evidence="1 2">
    <name type="scientific">Paenibacillus methanolicus</name>
    <dbReference type="NCBI Taxonomy" id="582686"/>
    <lineage>
        <taxon>Bacteria</taxon>
        <taxon>Bacillati</taxon>
        <taxon>Bacillota</taxon>
        <taxon>Bacilli</taxon>
        <taxon>Bacillales</taxon>
        <taxon>Paenibacillaceae</taxon>
        <taxon>Paenibacillus</taxon>
    </lineage>
</organism>
<dbReference type="EMBL" id="VNHS01000003">
    <property type="protein sequence ID" value="TYP76658.1"/>
    <property type="molecule type" value="Genomic_DNA"/>
</dbReference>
<sequence>MSRPAEIVAVDNGDLGGSEPYDRHWKHMHRGCVSTVLRFTGERGRVVLSAFGDGMHAAELVITIE</sequence>
<evidence type="ECO:0000313" key="1">
    <source>
        <dbReference type="EMBL" id="TYP76658.1"/>
    </source>
</evidence>
<protein>
    <submittedName>
        <fullName evidence="1">Beta-galactosidase</fullName>
    </submittedName>
</protein>